<feature type="region of interest" description="Disordered" evidence="5">
    <location>
        <begin position="1"/>
        <end position="57"/>
    </location>
</feature>
<proteinExistence type="predicted"/>
<feature type="transmembrane region" description="Helical" evidence="6">
    <location>
        <begin position="212"/>
        <end position="235"/>
    </location>
</feature>
<gene>
    <name evidence="7" type="ORF">CHYS00102_LOCUS15628</name>
</gene>
<keyword evidence="3 6" id="KW-1133">Transmembrane helix</keyword>
<evidence type="ECO:0000256" key="6">
    <source>
        <dbReference type="SAM" id="Phobius"/>
    </source>
</evidence>
<evidence type="ECO:0000256" key="5">
    <source>
        <dbReference type="SAM" id="MobiDB-lite"/>
    </source>
</evidence>
<evidence type="ECO:0000256" key="4">
    <source>
        <dbReference type="ARBA" id="ARBA00023136"/>
    </source>
</evidence>
<keyword evidence="4 6" id="KW-0472">Membrane</keyword>
<reference evidence="7" key="1">
    <citation type="submission" date="2021-01" db="EMBL/GenBank/DDBJ databases">
        <authorList>
            <person name="Corre E."/>
            <person name="Pelletier E."/>
            <person name="Niang G."/>
            <person name="Scheremetjew M."/>
            <person name="Finn R."/>
            <person name="Kale V."/>
            <person name="Holt S."/>
            <person name="Cochrane G."/>
            <person name="Meng A."/>
            <person name="Brown T."/>
            <person name="Cohen L."/>
        </authorList>
    </citation>
    <scope>NUCLEOTIDE SEQUENCE</scope>
    <source>
        <strain evidence="7">308</strain>
    </source>
</reference>
<dbReference type="PANTHER" id="PTHR11040">
    <property type="entry name" value="ZINC/IRON TRANSPORTER"/>
    <property type="match status" value="1"/>
</dbReference>
<dbReference type="AlphaFoldDB" id="A0A7S1FUQ8"/>
<feature type="region of interest" description="Disordered" evidence="5">
    <location>
        <begin position="91"/>
        <end position="112"/>
    </location>
</feature>
<dbReference type="GO" id="GO:0005385">
    <property type="term" value="F:zinc ion transmembrane transporter activity"/>
    <property type="evidence" value="ECO:0007669"/>
    <property type="project" value="TreeGrafter"/>
</dbReference>
<evidence type="ECO:0000256" key="1">
    <source>
        <dbReference type="ARBA" id="ARBA00004141"/>
    </source>
</evidence>
<dbReference type="EMBL" id="HBFR01021654">
    <property type="protein sequence ID" value="CAD8888430.1"/>
    <property type="molecule type" value="Transcribed_RNA"/>
</dbReference>
<feature type="compositionally biased region" description="Polar residues" evidence="5">
    <location>
        <begin position="31"/>
        <end position="40"/>
    </location>
</feature>
<evidence type="ECO:0000313" key="7">
    <source>
        <dbReference type="EMBL" id="CAD8888430.1"/>
    </source>
</evidence>
<name>A0A7S1FUQ8_9STRA</name>
<sequence>MSGEIGSKHCHQSDSSSNNDSKKSDVEEVPTSESKQTPIHNSEIMHCPGTLTDPAGDLESWRTRAAEEIRQLEVLDIQTQSSVGCLSAASETGDCNDAETPPCPSSDGDAIGEKNIQPEIRKDSPNATENLKEQDLAVKDDNDRKRLQQMGLKTALAIGIHNFPEGLATFVATLEDPRVGFVLAIAIGIHNIPEGLCVALPIYYATGNRMRAFLWACLSGLSEPIAALLGWAVLARSFNDSTYAAMFGLVAGMMVMICVKELLPTARRYDKNDLVVTYSFIGGMVVMALSLVLFRL</sequence>
<dbReference type="Pfam" id="PF02535">
    <property type="entry name" value="Zip"/>
    <property type="match status" value="1"/>
</dbReference>
<evidence type="ECO:0000256" key="2">
    <source>
        <dbReference type="ARBA" id="ARBA00022692"/>
    </source>
</evidence>
<keyword evidence="2 6" id="KW-0812">Transmembrane</keyword>
<feature type="transmembrane region" description="Helical" evidence="6">
    <location>
        <begin position="241"/>
        <end position="263"/>
    </location>
</feature>
<comment type="subcellular location">
    <subcellularLocation>
        <location evidence="1">Membrane</location>
        <topology evidence="1">Multi-pass membrane protein</topology>
    </subcellularLocation>
</comment>
<feature type="transmembrane region" description="Helical" evidence="6">
    <location>
        <begin position="180"/>
        <end position="205"/>
    </location>
</feature>
<organism evidence="7">
    <name type="scientific">Corethron hystrix</name>
    <dbReference type="NCBI Taxonomy" id="216773"/>
    <lineage>
        <taxon>Eukaryota</taxon>
        <taxon>Sar</taxon>
        <taxon>Stramenopiles</taxon>
        <taxon>Ochrophyta</taxon>
        <taxon>Bacillariophyta</taxon>
        <taxon>Coscinodiscophyceae</taxon>
        <taxon>Corethrophycidae</taxon>
        <taxon>Corethrales</taxon>
        <taxon>Corethraceae</taxon>
        <taxon>Corethron</taxon>
    </lineage>
</organism>
<protein>
    <submittedName>
        <fullName evidence="7">Uncharacterized protein</fullName>
    </submittedName>
</protein>
<dbReference type="InterPro" id="IPR003689">
    <property type="entry name" value="ZIP"/>
</dbReference>
<dbReference type="GO" id="GO:0016020">
    <property type="term" value="C:membrane"/>
    <property type="evidence" value="ECO:0007669"/>
    <property type="project" value="UniProtKB-SubCell"/>
</dbReference>
<evidence type="ECO:0000256" key="3">
    <source>
        <dbReference type="ARBA" id="ARBA00022989"/>
    </source>
</evidence>
<feature type="transmembrane region" description="Helical" evidence="6">
    <location>
        <begin position="275"/>
        <end position="294"/>
    </location>
</feature>
<accession>A0A7S1FUQ8</accession>
<dbReference type="PANTHER" id="PTHR11040:SF205">
    <property type="entry name" value="ZINC TRANSPORTER ZUPT"/>
    <property type="match status" value="1"/>
</dbReference>